<dbReference type="InterPro" id="IPR049943">
    <property type="entry name" value="Ser_HO-MeTrfase-like"/>
</dbReference>
<dbReference type="STRING" id="70667.A0A183TJZ1"/>
<comment type="cofactor">
    <cofactor evidence="1">
        <name>pyridoxal 5'-phosphate</name>
        <dbReference type="ChEBI" id="CHEBI:597326"/>
    </cofactor>
</comment>
<name>A0A183TJZ1_SCHSO</name>
<dbReference type="PANTHER" id="PTHR11680:SF59">
    <property type="entry name" value="SERINE HYDROXYMETHYLTRANSFERASE, CYTOSOLIC"/>
    <property type="match status" value="1"/>
</dbReference>
<evidence type="ECO:0000313" key="9">
    <source>
        <dbReference type="WBParaSite" id="SSLN_0001742901-mRNA-1"/>
    </source>
</evidence>
<dbReference type="Proteomes" id="UP000275846">
    <property type="component" value="Unassembled WGS sequence"/>
</dbReference>
<dbReference type="InterPro" id="IPR015424">
    <property type="entry name" value="PyrdxlP-dep_Trfase"/>
</dbReference>
<dbReference type="Gene3D" id="3.40.640.10">
    <property type="entry name" value="Type I PLP-dependent aspartate aminotransferase-like (Major domain)"/>
    <property type="match status" value="1"/>
</dbReference>
<dbReference type="Pfam" id="PF00464">
    <property type="entry name" value="SHMT"/>
    <property type="match status" value="1"/>
</dbReference>
<dbReference type="EMBL" id="UYSU01041523">
    <property type="protein sequence ID" value="VDM03175.1"/>
    <property type="molecule type" value="Genomic_DNA"/>
</dbReference>
<dbReference type="InterPro" id="IPR015422">
    <property type="entry name" value="PyrdxlP-dep_Trfase_small"/>
</dbReference>
<dbReference type="PROSITE" id="PS00096">
    <property type="entry name" value="SHMT"/>
    <property type="match status" value="1"/>
</dbReference>
<evidence type="ECO:0000256" key="1">
    <source>
        <dbReference type="ARBA" id="ARBA00001933"/>
    </source>
</evidence>
<proteinExistence type="inferred from homology"/>
<dbReference type="GO" id="GO:0004372">
    <property type="term" value="F:glycine hydroxymethyltransferase activity"/>
    <property type="evidence" value="ECO:0007669"/>
    <property type="project" value="TreeGrafter"/>
</dbReference>
<keyword evidence="8" id="KW-1185">Reference proteome</keyword>
<evidence type="ECO:0000313" key="7">
    <source>
        <dbReference type="EMBL" id="VDM03175.1"/>
    </source>
</evidence>
<dbReference type="Gene3D" id="3.90.1150.10">
    <property type="entry name" value="Aspartate Aminotransferase, domain 1"/>
    <property type="match status" value="1"/>
</dbReference>
<reference evidence="7 8" key="2">
    <citation type="submission" date="2018-11" db="EMBL/GenBank/DDBJ databases">
        <authorList>
            <consortium name="Pathogen Informatics"/>
        </authorList>
    </citation>
    <scope>NUCLEOTIDE SEQUENCE [LARGE SCALE GENOMIC DNA]</scope>
    <source>
        <strain evidence="7 8">NST_G2</strain>
    </source>
</reference>
<reference evidence="9" key="1">
    <citation type="submission" date="2016-06" db="UniProtKB">
        <authorList>
            <consortium name="WormBaseParasite"/>
        </authorList>
    </citation>
    <scope>IDENTIFICATION</scope>
</reference>
<dbReference type="UniPathway" id="UPA00193"/>
<dbReference type="OrthoDB" id="10265628at2759"/>
<accession>A0A183TJZ1</accession>
<keyword evidence="3" id="KW-0554">One-carbon metabolism</keyword>
<sequence length="309" mass="33579">MPYCVDKVTGLIDYETLATTARLFRPKMIVAGTSAYSRQLDYARFRQIADSVGAILMADMAHISGLVATGLHPSPFEYADIVTTTTHKTLRAARGAMIFFRKRKPAPVPKTKAARAAVNGYGDTFVPTDYEQRINEAVFPGLQGGPHNNNIAAIAVGLHEAAQPAFAEYQRQIVTGGTDTHLLLVDFRPIKLDGVRVCTVLERLGITVNKNTVPGDINAMRPSGIRLGTPAVTSRGFQLQDIDRVAELIHRGIQLTQEIARRAASSNFKDFEAVLASDDEVKDSVKTLRAEVIGFTSSFPLPGLPDCQA</sequence>
<organism evidence="9">
    <name type="scientific">Schistocephalus solidus</name>
    <name type="common">Tapeworm</name>
    <dbReference type="NCBI Taxonomy" id="70667"/>
    <lineage>
        <taxon>Eukaryota</taxon>
        <taxon>Metazoa</taxon>
        <taxon>Spiralia</taxon>
        <taxon>Lophotrochozoa</taxon>
        <taxon>Platyhelminthes</taxon>
        <taxon>Cestoda</taxon>
        <taxon>Eucestoda</taxon>
        <taxon>Diphyllobothriidea</taxon>
        <taxon>Diphyllobothriidae</taxon>
        <taxon>Schistocephalus</taxon>
    </lineage>
</organism>
<comment type="similarity">
    <text evidence="2">Belongs to the SHMT family.</text>
</comment>
<evidence type="ECO:0000259" key="6">
    <source>
        <dbReference type="Pfam" id="PF00464"/>
    </source>
</evidence>
<dbReference type="InterPro" id="IPR015421">
    <property type="entry name" value="PyrdxlP-dep_Trfase_major"/>
</dbReference>
<dbReference type="GO" id="GO:0030170">
    <property type="term" value="F:pyridoxal phosphate binding"/>
    <property type="evidence" value="ECO:0007669"/>
    <property type="project" value="InterPro"/>
</dbReference>
<protein>
    <submittedName>
        <fullName evidence="9">Glycine hydroxymethyltransferase</fullName>
    </submittedName>
</protein>
<dbReference type="GO" id="GO:0019264">
    <property type="term" value="P:glycine biosynthetic process from serine"/>
    <property type="evidence" value="ECO:0007669"/>
    <property type="project" value="TreeGrafter"/>
</dbReference>
<evidence type="ECO:0000256" key="5">
    <source>
        <dbReference type="ARBA" id="ARBA00022898"/>
    </source>
</evidence>
<dbReference type="InterPro" id="IPR019798">
    <property type="entry name" value="Ser_HO-MeTrfase_PLP_BS"/>
</dbReference>
<dbReference type="GO" id="GO:0005634">
    <property type="term" value="C:nucleus"/>
    <property type="evidence" value="ECO:0007669"/>
    <property type="project" value="TreeGrafter"/>
</dbReference>
<evidence type="ECO:0000256" key="3">
    <source>
        <dbReference type="ARBA" id="ARBA00022563"/>
    </source>
</evidence>
<keyword evidence="4" id="KW-0808">Transferase</keyword>
<dbReference type="SUPFAM" id="SSF53383">
    <property type="entry name" value="PLP-dependent transferases"/>
    <property type="match status" value="1"/>
</dbReference>
<feature type="domain" description="Serine hydroxymethyltransferase-like" evidence="6">
    <location>
        <begin position="1"/>
        <end position="249"/>
    </location>
</feature>
<dbReference type="AlphaFoldDB" id="A0A183TJZ1"/>
<dbReference type="InterPro" id="IPR039429">
    <property type="entry name" value="SHMT-like_dom"/>
</dbReference>
<evidence type="ECO:0000256" key="2">
    <source>
        <dbReference type="ARBA" id="ARBA00006376"/>
    </source>
</evidence>
<evidence type="ECO:0000313" key="8">
    <source>
        <dbReference type="Proteomes" id="UP000275846"/>
    </source>
</evidence>
<evidence type="ECO:0000256" key="4">
    <source>
        <dbReference type="ARBA" id="ARBA00022679"/>
    </source>
</evidence>
<dbReference type="GO" id="GO:0005739">
    <property type="term" value="C:mitochondrion"/>
    <property type="evidence" value="ECO:0007669"/>
    <property type="project" value="TreeGrafter"/>
</dbReference>
<gene>
    <name evidence="7" type="ORF">SSLN_LOCUS16789</name>
</gene>
<dbReference type="PANTHER" id="PTHR11680">
    <property type="entry name" value="SERINE HYDROXYMETHYLTRANSFERASE"/>
    <property type="match status" value="1"/>
</dbReference>
<dbReference type="WBParaSite" id="SSLN_0001742901-mRNA-1">
    <property type="protein sequence ID" value="SSLN_0001742901-mRNA-1"/>
    <property type="gene ID" value="SSLN_0001742901"/>
</dbReference>
<dbReference type="GO" id="GO:0035999">
    <property type="term" value="P:tetrahydrofolate interconversion"/>
    <property type="evidence" value="ECO:0007669"/>
    <property type="project" value="UniProtKB-UniPathway"/>
</dbReference>
<keyword evidence="5" id="KW-0663">Pyridoxal phosphate</keyword>